<evidence type="ECO:0000256" key="2">
    <source>
        <dbReference type="ARBA" id="ARBA00004742"/>
    </source>
</evidence>
<evidence type="ECO:0000313" key="27">
    <source>
        <dbReference type="Proteomes" id="UP000044938"/>
    </source>
</evidence>
<evidence type="ECO:0000313" key="26">
    <source>
        <dbReference type="Proteomes" id="UP000038802"/>
    </source>
</evidence>
<evidence type="ECO:0000313" key="30">
    <source>
        <dbReference type="Proteomes" id="UP000050139"/>
    </source>
</evidence>
<organism evidence="21 27">
    <name type="scientific">Mycobacterium tuberculosis</name>
    <dbReference type="NCBI Taxonomy" id="1773"/>
    <lineage>
        <taxon>Bacteria</taxon>
        <taxon>Bacillati</taxon>
        <taxon>Actinomycetota</taxon>
        <taxon>Actinomycetes</taxon>
        <taxon>Mycobacteriales</taxon>
        <taxon>Mycobacteriaceae</taxon>
        <taxon>Mycobacterium</taxon>
        <taxon>Mycobacterium tuberculosis complex</taxon>
    </lineage>
</organism>
<evidence type="ECO:0000313" key="16">
    <source>
        <dbReference type="EMBL" id="CFE45376.1"/>
    </source>
</evidence>
<evidence type="ECO:0000313" key="18">
    <source>
        <dbReference type="EMBL" id="CKS56200.1"/>
    </source>
</evidence>
<keyword evidence="7 13" id="KW-0004">4Fe-4S</keyword>
<dbReference type="RefSeq" id="WP_003400600.1">
    <property type="nucleotide sequence ID" value="NZ_AP017901.1"/>
</dbReference>
<evidence type="ECO:0000256" key="9">
    <source>
        <dbReference type="ARBA" id="ARBA00023004"/>
    </source>
</evidence>
<evidence type="ECO:0000313" key="21">
    <source>
        <dbReference type="EMBL" id="COV58016.1"/>
    </source>
</evidence>
<dbReference type="EMBL" id="LR027516">
    <property type="protein sequence ID" value="VCU48272.1"/>
    <property type="molecule type" value="Genomic_DNA"/>
</dbReference>
<dbReference type="NCBIfam" id="TIGR00720">
    <property type="entry name" value="sda_mono"/>
    <property type="match status" value="1"/>
</dbReference>
<evidence type="ECO:0000313" key="22">
    <source>
        <dbReference type="EMBL" id="MBP0683612.1"/>
    </source>
</evidence>
<keyword evidence="10 13" id="KW-0411">Iron-sulfur</keyword>
<dbReference type="InterPro" id="IPR005131">
    <property type="entry name" value="Ser_deHydtase_bsu"/>
</dbReference>
<evidence type="ECO:0000313" key="25">
    <source>
        <dbReference type="EMBL" id="VCU48272.1"/>
    </source>
</evidence>
<reference evidence="24" key="7">
    <citation type="submission" date="2018-07" db="EMBL/GenBank/DDBJ databases">
        <authorList>
            <person name="Shah S."/>
            <person name="Brown T."/>
            <person name="Auld S."/>
            <person name="Bratton K."/>
            <person name="Narechania A."/>
            <person name="Mathema B."/>
            <person name="Gandhi N."/>
        </authorList>
    </citation>
    <scope>NUCLEOTIDE SEQUENCE</scope>
    <source>
        <strain evidence="24">32301_S10</strain>
    </source>
</reference>
<evidence type="ECO:0000313" key="28">
    <source>
        <dbReference type="Proteomes" id="UP000048289"/>
    </source>
</evidence>
<evidence type="ECO:0000259" key="15">
    <source>
        <dbReference type="Pfam" id="PF03315"/>
    </source>
</evidence>
<evidence type="ECO:0000256" key="7">
    <source>
        <dbReference type="ARBA" id="ARBA00022485"/>
    </source>
</evidence>
<keyword evidence="6 13" id="KW-0312">Gluconeogenesis</keyword>
<dbReference type="EMBL" id="CSAJ01000038">
    <property type="protein sequence ID" value="COV58016.1"/>
    <property type="molecule type" value="Genomic_DNA"/>
</dbReference>
<dbReference type="Proteomes" id="UP000050164">
    <property type="component" value="Unassembled WGS sequence"/>
</dbReference>
<evidence type="ECO:0000259" key="14">
    <source>
        <dbReference type="Pfam" id="PF03313"/>
    </source>
</evidence>
<dbReference type="PANTHER" id="PTHR30182">
    <property type="entry name" value="L-SERINE DEHYDRATASE"/>
    <property type="match status" value="1"/>
</dbReference>
<dbReference type="InterPro" id="IPR005130">
    <property type="entry name" value="Ser_deHydtase-like_asu"/>
</dbReference>
<dbReference type="STRING" id="115862.BBG46_00490"/>
<reference evidence="24 33" key="5">
    <citation type="journal article" date="2017" name="N. Engl. J. Med.">
        <title>Transmission of Extensively Drug-Resistant Tuberculosis in South Africa.</title>
        <authorList>
            <person name="Shah N.S."/>
            <person name="Auld S.C."/>
            <person name="Brust J.C."/>
            <person name="Mathema B."/>
            <person name="Ismail N."/>
            <person name="Moodley P."/>
            <person name="Mlisana K."/>
            <person name="Allana S."/>
            <person name="Campbell A."/>
            <person name="Mthiyane T."/>
            <person name="Morris N."/>
            <person name="Mpangase P."/>
            <person name="van der Meulen H."/>
            <person name="Omar S.V."/>
            <person name="Brown T.S."/>
            <person name="Narechania A."/>
            <person name="Shaskina E."/>
            <person name="Kapwata T."/>
            <person name="Kreiswirth B."/>
            <person name="Gandhi N.R."/>
        </authorList>
    </citation>
    <scope>NUCLEOTIDE SEQUENCE [LARGE SCALE GENOMIC DNA]</scope>
    <source>
        <strain evidence="24 33">32301_S10</strain>
    </source>
</reference>
<dbReference type="EMBL" id="CFOE01000748">
    <property type="protein sequence ID" value="CFE45376.1"/>
    <property type="molecule type" value="Genomic_DNA"/>
</dbReference>
<dbReference type="AlphaFoldDB" id="A0A045I1A1"/>
<comment type="similarity">
    <text evidence="3 13">Belongs to the iron-sulfur dependent L-serine dehydratase family.</text>
</comment>
<reference evidence="20" key="3">
    <citation type="submission" date="2015-03" db="EMBL/GenBank/DDBJ databases">
        <authorList>
            <person name="Murphy D."/>
        </authorList>
    </citation>
    <scope>NUCLEOTIDE SEQUENCE [LARGE SCALE GENOMIC DNA]</scope>
    <source>
        <strain evidence="20">K00500041</strain>
    </source>
</reference>
<dbReference type="EMBL" id="CNFT01000919">
    <property type="protein sequence ID" value="CKS56200.1"/>
    <property type="molecule type" value="Genomic_DNA"/>
</dbReference>
<dbReference type="Proteomes" id="UP000050139">
    <property type="component" value="Unassembled WGS sequence"/>
</dbReference>
<evidence type="ECO:0000313" key="31">
    <source>
        <dbReference type="Proteomes" id="UP000050164"/>
    </source>
</evidence>
<evidence type="ECO:0000256" key="11">
    <source>
        <dbReference type="ARBA" id="ARBA00023239"/>
    </source>
</evidence>
<dbReference type="PATRIC" id="fig|1773.206.peg.387"/>
<dbReference type="Proteomes" id="UP000189452">
    <property type="component" value="Chromosome"/>
</dbReference>
<comment type="pathway">
    <text evidence="2">Carbohydrate biosynthesis; gluconeogenesis.</text>
</comment>
<dbReference type="GO" id="GO:0051539">
    <property type="term" value="F:4 iron, 4 sulfur cluster binding"/>
    <property type="evidence" value="ECO:0007669"/>
    <property type="project" value="UniProtKB-UniRule"/>
</dbReference>
<dbReference type="GO" id="GO:0046872">
    <property type="term" value="F:metal ion binding"/>
    <property type="evidence" value="ECO:0007669"/>
    <property type="project" value="UniProtKB-KW"/>
</dbReference>
<dbReference type="Gene3D" id="3.30.1330.90">
    <property type="entry name" value="D-3-phosphoglycerate dehydrogenase, domain 3"/>
    <property type="match status" value="1"/>
</dbReference>
<evidence type="ECO:0000256" key="12">
    <source>
        <dbReference type="ARBA" id="ARBA00049406"/>
    </source>
</evidence>
<dbReference type="Pfam" id="PF03315">
    <property type="entry name" value="SDH_beta"/>
    <property type="match status" value="1"/>
</dbReference>
<dbReference type="GeneID" id="45424031"/>
<accession>A0A045I1A1</accession>
<dbReference type="Proteomes" id="UP000044938">
    <property type="component" value="Unassembled WGS sequence"/>
</dbReference>
<feature type="domain" description="Serine dehydratase beta chain" evidence="15">
    <location>
        <begin position="4"/>
        <end position="156"/>
    </location>
</feature>
<dbReference type="GO" id="GO:0006094">
    <property type="term" value="P:gluconeogenesis"/>
    <property type="evidence" value="ECO:0007669"/>
    <property type="project" value="UniProtKB-KW"/>
</dbReference>
<evidence type="ECO:0000313" key="34">
    <source>
        <dbReference type="Proteomes" id="UP000300237"/>
    </source>
</evidence>
<dbReference type="EC" id="4.3.1.17" evidence="4 13"/>
<evidence type="ECO:0000256" key="5">
    <source>
        <dbReference type="ARBA" id="ARBA00018995"/>
    </source>
</evidence>
<keyword evidence="11 13" id="KW-0456">Lyase</keyword>
<dbReference type="SUPFAM" id="SSF143548">
    <property type="entry name" value="Serine metabolism enzymes domain"/>
    <property type="match status" value="1"/>
</dbReference>
<dbReference type="EMBL" id="LWDQ01000001">
    <property type="protein sequence ID" value="OMH57932.1"/>
    <property type="molecule type" value="Genomic_DNA"/>
</dbReference>
<evidence type="ECO:0000256" key="6">
    <source>
        <dbReference type="ARBA" id="ARBA00022432"/>
    </source>
</evidence>
<sequence>MTISVFDLFTIGIGPSSSHTVGPMRAANQFVVALRRRGHLDDLEAMRVDLFGSLAATGAGHGTMSAILLGLEGCQPETITTEHKERRLAEIAASGVTRIGGVIPVPLTERDIDLHPDIVLPTHPNGMTFTAAGPHGRVLATETYFSVGGGFIVTEQTSGNSGQHPCSVALPYVSAQELLDICDRLDVSISEAALRNETCCRTENEVRAALLHLRDVMVECEQRSIAREGLLPGGLRVRRRAKVWYDRLNAEDPTRKPEFAEDWVNLVALAVNEENASGGRVVTAPTNGAAGIVPAVLHYAIHYTSAGAGDPDDVTVRFLLTAGAIGSLFKERASISGAEVGCQGEVGSAAAMAAAGLAEILGGTPRQVENAAEIAMEHSLGLTCDPIAGLVQIPCIERNAISAGKAINAARMALRGDGIHRVTLDQVIDTMRATGADMHTKYKETSAGGLAINVAVNIVEC</sequence>
<evidence type="ECO:0000256" key="8">
    <source>
        <dbReference type="ARBA" id="ARBA00022723"/>
    </source>
</evidence>
<evidence type="ECO:0000313" key="29">
    <source>
        <dbReference type="Proteomes" id="UP000048948"/>
    </source>
</evidence>
<gene>
    <name evidence="21" type="primary">sdaA</name>
    <name evidence="23" type="ORF">A4S10_00080</name>
    <name evidence="25" type="ORF">DKC2_0072</name>
    <name evidence="24" type="ORF">DSJ38_04665</name>
    <name evidence="16" type="ORF">ERS007681_03820</name>
    <name evidence="20" type="ORF">ERS007703_00444</name>
    <name evidence="21" type="ORF">ERS007720_00506</name>
    <name evidence="17" type="ORF">ERS027646_00858</name>
    <name evidence="18" type="ORF">ERS027659_03272</name>
    <name evidence="19" type="ORF">ERS094118_00640</name>
    <name evidence="22" type="ORF">J8J21_10835</name>
</gene>
<reference evidence="23 32" key="6">
    <citation type="submission" date="2017-02" db="EMBL/GenBank/DDBJ databases">
        <title>Protein polymorphisms may explain contrasting epidemiological fitness of two variants of a multidrug-resistant Mycobacterium tuberculosis strain.</title>
        <authorList>
            <person name="Bigi M.M."/>
            <person name="Lopez B."/>
            <person name="Blanco F.C."/>
            <person name="Sasiain M.C."/>
            <person name="De La Barrera S."/>
            <person name="Ritacco V."/>
            <person name="Bigi F."/>
            <person name="Soria M.A."/>
        </authorList>
    </citation>
    <scope>NUCLEOTIDE SEQUENCE [LARGE SCALE GENOMIC DNA]</scope>
    <source>
        <strain evidence="23 32">6548</strain>
    </source>
</reference>
<dbReference type="InterPro" id="IPR051318">
    <property type="entry name" value="Fe-S_L-Ser"/>
</dbReference>
<evidence type="ECO:0000256" key="13">
    <source>
        <dbReference type="RuleBase" id="RU366059"/>
    </source>
</evidence>
<dbReference type="InterPro" id="IPR004644">
    <property type="entry name" value="Fe-S_L-Ser_mono"/>
</dbReference>
<dbReference type="PANTHER" id="PTHR30182:SF1">
    <property type="entry name" value="L-SERINE DEHYDRATASE 1"/>
    <property type="match status" value="1"/>
</dbReference>
<evidence type="ECO:0000313" key="35">
    <source>
        <dbReference type="Proteomes" id="UP000671119"/>
    </source>
</evidence>
<evidence type="ECO:0000256" key="4">
    <source>
        <dbReference type="ARBA" id="ARBA00012093"/>
    </source>
</evidence>
<evidence type="ECO:0000313" key="20">
    <source>
        <dbReference type="EMBL" id="COV07102.1"/>
    </source>
</evidence>
<dbReference type="Proteomes" id="UP000048289">
    <property type="component" value="Unassembled WGS sequence"/>
</dbReference>
<dbReference type="EMBL" id="JAGIZI010000014">
    <property type="protein sequence ID" value="MBP0683612.1"/>
    <property type="molecule type" value="Genomic_DNA"/>
</dbReference>
<feature type="domain" description="Serine dehydratase-like alpha subunit" evidence="14">
    <location>
        <begin position="187"/>
        <end position="451"/>
    </location>
</feature>
<dbReference type="FunFam" id="3.30.1330.90:FF:000001">
    <property type="entry name" value="L-serine ammonia-lyase 1"/>
    <property type="match status" value="1"/>
</dbReference>
<dbReference type="Proteomes" id="UP000671119">
    <property type="component" value="Unassembled WGS sequence"/>
</dbReference>
<name>A0A045I1A1_MYCTX</name>
<evidence type="ECO:0000256" key="3">
    <source>
        <dbReference type="ARBA" id="ARBA00008636"/>
    </source>
</evidence>
<evidence type="ECO:0000313" key="32">
    <source>
        <dbReference type="Proteomes" id="UP000189452"/>
    </source>
</evidence>
<keyword evidence="8 13" id="KW-0479">Metal-binding</keyword>
<evidence type="ECO:0000313" key="24">
    <source>
        <dbReference type="EMBL" id="REQ55378.1"/>
    </source>
</evidence>
<dbReference type="Pfam" id="PF03313">
    <property type="entry name" value="SDH_alpha"/>
    <property type="match status" value="1"/>
</dbReference>
<dbReference type="EMBL" id="CNGE01000102">
    <property type="protein sequence ID" value="CKR87707.1"/>
    <property type="molecule type" value="Genomic_DNA"/>
</dbReference>
<dbReference type="InterPro" id="IPR029009">
    <property type="entry name" value="ASB_dom_sf"/>
</dbReference>
<dbReference type="Proteomes" id="UP000038802">
    <property type="component" value="Unassembled WGS sequence"/>
</dbReference>
<evidence type="ECO:0000256" key="1">
    <source>
        <dbReference type="ARBA" id="ARBA00001966"/>
    </source>
</evidence>
<dbReference type="SMR" id="A0A045I1A1"/>
<keyword evidence="9 13" id="KW-0408">Iron</keyword>
<dbReference type="EMBL" id="CSAE01000026">
    <property type="protein sequence ID" value="COV07102.1"/>
    <property type="molecule type" value="Genomic_DNA"/>
</dbReference>
<reference evidence="19 30" key="2">
    <citation type="submission" date="2015-03" db="EMBL/GenBank/DDBJ databases">
        <authorList>
            <consortium name="Pathogen Informatics"/>
            <person name="Murphy D."/>
        </authorList>
    </citation>
    <scope>NUCLEOTIDE SEQUENCE [LARGE SCALE GENOMIC DNA]</scope>
    <source>
        <strain evidence="19 30">0268S</strain>
    </source>
</reference>
<evidence type="ECO:0000313" key="33">
    <source>
        <dbReference type="Proteomes" id="UP000256381"/>
    </source>
</evidence>
<dbReference type="GO" id="GO:0003941">
    <property type="term" value="F:L-serine ammonia-lyase activity"/>
    <property type="evidence" value="ECO:0007669"/>
    <property type="project" value="UniProtKB-UniRule"/>
</dbReference>
<dbReference type="OMA" id="GMIFRAF"/>
<evidence type="ECO:0000313" key="19">
    <source>
        <dbReference type="EMBL" id="CLV60681.1"/>
    </source>
</evidence>
<dbReference type="Proteomes" id="UP000048948">
    <property type="component" value="Unassembled WGS sequence"/>
</dbReference>
<comment type="catalytic activity">
    <reaction evidence="12 13">
        <text>L-serine = pyruvate + NH4(+)</text>
        <dbReference type="Rhea" id="RHEA:19169"/>
        <dbReference type="ChEBI" id="CHEBI:15361"/>
        <dbReference type="ChEBI" id="CHEBI:28938"/>
        <dbReference type="ChEBI" id="CHEBI:33384"/>
        <dbReference type="EC" id="4.3.1.17"/>
    </reaction>
</comment>
<dbReference type="Proteomes" id="UP000300237">
    <property type="component" value="Chromosome"/>
</dbReference>
<reference evidence="23 32" key="4">
    <citation type="submission" date="2016-04" db="EMBL/GenBank/DDBJ databases">
        <authorList>
            <person name="Bigi M."/>
            <person name="Bigi F."/>
            <person name="Soria M.A."/>
        </authorList>
    </citation>
    <scope>NUCLEOTIDE SEQUENCE [LARGE SCALE GENOMIC DNA]</scope>
    <source>
        <strain evidence="23 32">6548</strain>
    </source>
</reference>
<comment type="cofactor">
    <cofactor evidence="1 13">
        <name>[4Fe-4S] cluster</name>
        <dbReference type="ChEBI" id="CHEBI:49883"/>
    </cofactor>
</comment>
<reference evidence="26 27" key="1">
    <citation type="submission" date="2015-03" db="EMBL/GenBank/DDBJ databases">
        <authorList>
            <consortium name="Pathogen Informatics"/>
        </authorList>
    </citation>
    <scope>NUCLEOTIDE SEQUENCE [LARGE SCALE GENOMIC DNA]</scope>
    <source>
        <strain evidence="17 29">Bir 172</strain>
        <strain evidence="18 31">Bir 185</strain>
        <strain evidence="16 28">G09901357</strain>
        <strain evidence="26">K00500041</strain>
        <strain evidence="21 27">M09401471</strain>
    </source>
</reference>
<proteinExistence type="inferred from homology"/>
<dbReference type="Proteomes" id="UP000256381">
    <property type="component" value="Unassembled WGS sequence"/>
</dbReference>
<evidence type="ECO:0000313" key="23">
    <source>
        <dbReference type="EMBL" id="OMH57932.1"/>
    </source>
</evidence>
<protein>
    <recommendedName>
        <fullName evidence="5 13">L-serine dehydratase</fullName>
        <ecNumber evidence="4 13">4.3.1.17</ecNumber>
    </recommendedName>
</protein>
<evidence type="ECO:0000256" key="10">
    <source>
        <dbReference type="ARBA" id="ARBA00023014"/>
    </source>
</evidence>
<dbReference type="EMBL" id="QTBD01000064">
    <property type="protein sequence ID" value="REQ55378.1"/>
    <property type="molecule type" value="Genomic_DNA"/>
</dbReference>
<reference evidence="25 34" key="8">
    <citation type="submission" date="2018-08" db="EMBL/GenBank/DDBJ databases">
        <authorList>
            <person name="Fokvardsen B D."/>
            <person name="Norman A."/>
        </authorList>
    </citation>
    <scope>NUCLEOTIDE SEQUENCE [LARGE SCALE GENOMIC DNA]</scope>
    <source>
        <strain evidence="25 34">DKC2</strain>
    </source>
</reference>
<reference evidence="22 35" key="9">
    <citation type="submission" date="2021-03" db="EMBL/GenBank/DDBJ databases">
        <title>Whole Genome Sequencing of Mycobacterium tuberculosis clinical isolates from Arunachal Pradesh, India.</title>
        <authorList>
            <person name="Singh S."/>
            <person name="Mudliar S.R."/>
            <person name="Kulsum U."/>
            <person name="Rufai S.B."/>
            <person name="Singh P.K."/>
            <person name="Umpo M."/>
            <person name="Nyori M."/>
        </authorList>
    </citation>
    <scope>NUCLEOTIDE SEQUENCE [LARGE SCALE GENOMIC DNA]</scope>
    <source>
        <strain evidence="22 35">OMICS/BPL/0142/20/SP</strain>
    </source>
</reference>
<evidence type="ECO:0000313" key="17">
    <source>
        <dbReference type="EMBL" id="CKR87707.1"/>
    </source>
</evidence>
<dbReference type="EMBL" id="COPH01000004">
    <property type="protein sequence ID" value="CLV60681.1"/>
    <property type="molecule type" value="Genomic_DNA"/>
</dbReference>